<name>A0A3N7F2U1_POPTR</name>
<keyword evidence="2" id="KW-1185">Reference proteome</keyword>
<evidence type="ECO:0000313" key="1">
    <source>
        <dbReference type="EMBL" id="RQO91319.1"/>
    </source>
</evidence>
<dbReference type="EMBL" id="CM009295">
    <property type="protein sequence ID" value="RQO91319.1"/>
    <property type="molecule type" value="Genomic_DNA"/>
</dbReference>
<reference evidence="1 2" key="1">
    <citation type="journal article" date="2006" name="Science">
        <title>The genome of black cottonwood, Populus trichocarpa (Torr. &amp; Gray).</title>
        <authorList>
            <person name="Tuskan G.A."/>
            <person name="Difazio S."/>
            <person name="Jansson S."/>
            <person name="Bohlmann J."/>
            <person name="Grigoriev I."/>
            <person name="Hellsten U."/>
            <person name="Putnam N."/>
            <person name="Ralph S."/>
            <person name="Rombauts S."/>
            <person name="Salamov A."/>
            <person name="Schein J."/>
            <person name="Sterck L."/>
            <person name="Aerts A."/>
            <person name="Bhalerao R.R."/>
            <person name="Bhalerao R.P."/>
            <person name="Blaudez D."/>
            <person name="Boerjan W."/>
            <person name="Brun A."/>
            <person name="Brunner A."/>
            <person name="Busov V."/>
            <person name="Campbell M."/>
            <person name="Carlson J."/>
            <person name="Chalot M."/>
            <person name="Chapman J."/>
            <person name="Chen G.L."/>
            <person name="Cooper D."/>
            <person name="Coutinho P.M."/>
            <person name="Couturier J."/>
            <person name="Covert S."/>
            <person name="Cronk Q."/>
            <person name="Cunningham R."/>
            <person name="Davis J."/>
            <person name="Degroeve S."/>
            <person name="Dejardin A."/>
            <person name="Depamphilis C."/>
            <person name="Detter J."/>
            <person name="Dirks B."/>
            <person name="Dubchak I."/>
            <person name="Duplessis S."/>
            <person name="Ehlting J."/>
            <person name="Ellis B."/>
            <person name="Gendler K."/>
            <person name="Goodstein D."/>
            <person name="Gribskov M."/>
            <person name="Grimwood J."/>
            <person name="Groover A."/>
            <person name="Gunter L."/>
            <person name="Hamberger B."/>
            <person name="Heinze B."/>
            <person name="Helariutta Y."/>
            <person name="Henrissat B."/>
            <person name="Holligan D."/>
            <person name="Holt R."/>
            <person name="Huang W."/>
            <person name="Islam-Faridi N."/>
            <person name="Jones S."/>
            <person name="Jones-Rhoades M."/>
            <person name="Jorgensen R."/>
            <person name="Joshi C."/>
            <person name="Kangasjarvi J."/>
            <person name="Karlsson J."/>
            <person name="Kelleher C."/>
            <person name="Kirkpatrick R."/>
            <person name="Kirst M."/>
            <person name="Kohler A."/>
            <person name="Kalluri U."/>
            <person name="Larimer F."/>
            <person name="Leebens-Mack J."/>
            <person name="Leple J.C."/>
            <person name="Locascio P."/>
            <person name="Lou Y."/>
            <person name="Lucas S."/>
            <person name="Martin F."/>
            <person name="Montanini B."/>
            <person name="Napoli C."/>
            <person name="Nelson D.R."/>
            <person name="Nelson C."/>
            <person name="Nieminen K."/>
            <person name="Nilsson O."/>
            <person name="Pereda V."/>
            <person name="Peter G."/>
            <person name="Philippe R."/>
            <person name="Pilate G."/>
            <person name="Poliakov A."/>
            <person name="Razumovskaya J."/>
            <person name="Richardson P."/>
            <person name="Rinaldi C."/>
            <person name="Ritland K."/>
            <person name="Rouze P."/>
            <person name="Ryaboy D."/>
            <person name="Schmutz J."/>
            <person name="Schrader J."/>
            <person name="Segerman B."/>
            <person name="Shin H."/>
            <person name="Siddiqui A."/>
            <person name="Sterky F."/>
            <person name="Terry A."/>
            <person name="Tsai C.J."/>
            <person name="Uberbacher E."/>
            <person name="Unneberg P."/>
            <person name="Vahala J."/>
            <person name="Wall K."/>
            <person name="Wessler S."/>
            <person name="Yang G."/>
            <person name="Yin T."/>
            <person name="Douglas C."/>
            <person name="Marra M."/>
            <person name="Sandberg G."/>
            <person name="Van de Peer Y."/>
            <person name="Rokhsar D."/>
        </authorList>
    </citation>
    <scope>NUCLEOTIDE SEQUENCE [LARGE SCALE GENOMIC DNA]</scope>
    <source>
        <strain evidence="2">cv. Nisqually</strain>
    </source>
</reference>
<evidence type="ECO:0000313" key="2">
    <source>
        <dbReference type="Proteomes" id="UP000006729"/>
    </source>
</evidence>
<dbReference type="InParanoid" id="A0A3N7F2U1"/>
<dbReference type="AlphaFoldDB" id="A0A3N7F2U1"/>
<dbReference type="Proteomes" id="UP000006729">
    <property type="component" value="Chromosome 6"/>
</dbReference>
<sequence length="67" mass="7712">MRPDNLGLVADKARKLGSPDVFLSFVRMLPWLKTANELLRRHGEKKAEQGNAVDEEYEFTVKNTNEH</sequence>
<proteinExistence type="predicted"/>
<gene>
    <name evidence="1" type="ORF">POPTR_006G059301</name>
</gene>
<protein>
    <submittedName>
        <fullName evidence="1">Uncharacterized protein</fullName>
    </submittedName>
</protein>
<organism evidence="1 2">
    <name type="scientific">Populus trichocarpa</name>
    <name type="common">Western balsam poplar</name>
    <name type="synonym">Populus balsamifera subsp. trichocarpa</name>
    <dbReference type="NCBI Taxonomy" id="3694"/>
    <lineage>
        <taxon>Eukaryota</taxon>
        <taxon>Viridiplantae</taxon>
        <taxon>Streptophyta</taxon>
        <taxon>Embryophyta</taxon>
        <taxon>Tracheophyta</taxon>
        <taxon>Spermatophyta</taxon>
        <taxon>Magnoliopsida</taxon>
        <taxon>eudicotyledons</taxon>
        <taxon>Gunneridae</taxon>
        <taxon>Pentapetalae</taxon>
        <taxon>rosids</taxon>
        <taxon>fabids</taxon>
        <taxon>Malpighiales</taxon>
        <taxon>Salicaceae</taxon>
        <taxon>Saliceae</taxon>
        <taxon>Populus</taxon>
    </lineage>
</organism>
<accession>A0A3N7F2U1</accession>